<dbReference type="Proteomes" id="UP000036681">
    <property type="component" value="Unplaced"/>
</dbReference>
<dbReference type="SUPFAM" id="SSF47923">
    <property type="entry name" value="Ypt/Rab-GAP domain of gyp1p"/>
    <property type="match status" value="2"/>
</dbReference>
<dbReference type="PANTHER" id="PTHR22957:SF27">
    <property type="entry name" value="TBC1 DOMAIN FAMILY MEMBER 13"/>
    <property type="match status" value="1"/>
</dbReference>
<dbReference type="InterPro" id="IPR035969">
    <property type="entry name" value="Rab-GAP_TBC_sf"/>
</dbReference>
<dbReference type="GO" id="GO:0006886">
    <property type="term" value="P:intracellular protein transport"/>
    <property type="evidence" value="ECO:0007669"/>
    <property type="project" value="TreeGrafter"/>
</dbReference>
<accession>A0A0M3I4P3</accession>
<proteinExistence type="predicted"/>
<organism evidence="3 4">
    <name type="scientific">Ascaris lumbricoides</name>
    <name type="common">Giant roundworm</name>
    <dbReference type="NCBI Taxonomy" id="6252"/>
    <lineage>
        <taxon>Eukaryota</taxon>
        <taxon>Metazoa</taxon>
        <taxon>Ecdysozoa</taxon>
        <taxon>Nematoda</taxon>
        <taxon>Chromadorea</taxon>
        <taxon>Rhabditida</taxon>
        <taxon>Spirurina</taxon>
        <taxon>Ascaridomorpha</taxon>
        <taxon>Ascaridoidea</taxon>
        <taxon>Ascarididae</taxon>
        <taxon>Ascaris</taxon>
    </lineage>
</organism>
<keyword evidence="1" id="KW-0343">GTPase activation</keyword>
<reference evidence="4" key="1">
    <citation type="submission" date="2017-02" db="UniProtKB">
        <authorList>
            <consortium name="WormBaseParasite"/>
        </authorList>
    </citation>
    <scope>IDENTIFICATION</scope>
</reference>
<name>A0A0M3I4P3_ASCLU</name>
<dbReference type="WBParaSite" id="ALUE_0001179101-mRNA-1">
    <property type="protein sequence ID" value="ALUE_0001179101-mRNA-1"/>
    <property type="gene ID" value="ALUE_0001179101"/>
</dbReference>
<dbReference type="AlphaFoldDB" id="A0A0M3I4P3"/>
<dbReference type="PANTHER" id="PTHR22957">
    <property type="entry name" value="TBC1 DOMAIN FAMILY MEMBER GTPASE-ACTIVATING PROTEIN"/>
    <property type="match status" value="1"/>
</dbReference>
<feature type="domain" description="Rab-GAP TBC" evidence="2">
    <location>
        <begin position="80"/>
        <end position="381"/>
    </location>
</feature>
<evidence type="ECO:0000313" key="4">
    <source>
        <dbReference type="WBParaSite" id="ALUE_0001179101-mRNA-1"/>
    </source>
</evidence>
<dbReference type="Gene3D" id="1.10.472.80">
    <property type="entry name" value="Ypt/Rab-GAP domain of gyp1p, domain 3"/>
    <property type="match status" value="1"/>
</dbReference>
<evidence type="ECO:0000256" key="1">
    <source>
        <dbReference type="ARBA" id="ARBA00022468"/>
    </source>
</evidence>
<evidence type="ECO:0000259" key="2">
    <source>
        <dbReference type="PROSITE" id="PS50086"/>
    </source>
</evidence>
<keyword evidence="3" id="KW-1185">Reference proteome</keyword>
<evidence type="ECO:0000313" key="3">
    <source>
        <dbReference type="Proteomes" id="UP000036681"/>
    </source>
</evidence>
<sequence length="476" mass="55441">MTSRYKERLLHYFRFSRLESVLLLEKAHIDIVELRASCKYGTPFGIMLLHYFRFSRLESVLLLEKAHIDIVELRASCKYGINDIFRPLCWRLLLDYLPIERDEWQSYLRKQRETYSDLVEDVIVHPGQSSNVADGAFIEDHPLSLNPNSEWRSYFKDNEVLLQIDKDVRRLYPEMQFFQKKTPFPHKSAAKLNLSKRIRQENLQSEIYDNSYHGVGSFLPASSKVVEAEYANDIGNEDVEYHWQVVERILFIYSKLNPGVKYVQGMNEIIGPIYYVFASDPDIEWAEFAEPDAYYCFQLLMSEIKDNFIKTLDTSNCGIEWLMAQFHERLYLYDPELYGHLVVNLSIKAPFYAFRWLSLLLSQEFPLPDVITIWDSLFASSDLLCLLQWICLAMLERKRNVLMAGDFSTCLRLLQNYHEADVGQLIVLAYGMRDGGIQRKTSTDSDGNISYEKFLLTPSAKIAAALSNAVKTFSKK</sequence>
<dbReference type="InterPro" id="IPR000195">
    <property type="entry name" value="Rab-GAP-TBC_dom"/>
</dbReference>
<protein>
    <submittedName>
        <fullName evidence="4">Rab-GAP TBC domain-containing protein</fullName>
    </submittedName>
</protein>
<dbReference type="GO" id="GO:0005096">
    <property type="term" value="F:GTPase activator activity"/>
    <property type="evidence" value="ECO:0007669"/>
    <property type="project" value="UniProtKB-KW"/>
</dbReference>
<dbReference type="Gene3D" id="1.10.10.750">
    <property type="entry name" value="Ypt/Rab-GAP domain of gyp1p, domain 1"/>
    <property type="match status" value="1"/>
</dbReference>
<dbReference type="SMART" id="SM00164">
    <property type="entry name" value="TBC"/>
    <property type="match status" value="1"/>
</dbReference>
<dbReference type="Pfam" id="PF00566">
    <property type="entry name" value="RabGAP-TBC"/>
    <property type="match status" value="1"/>
</dbReference>
<dbReference type="Gene3D" id="1.10.8.270">
    <property type="entry name" value="putative rabgap domain of human tbc1 domain family member 14 like domains"/>
    <property type="match status" value="1"/>
</dbReference>
<dbReference type="PROSITE" id="PS50086">
    <property type="entry name" value="TBC_RABGAP"/>
    <property type="match status" value="1"/>
</dbReference>